<keyword evidence="4" id="KW-0812">Transmembrane</keyword>
<organism evidence="5 6">
    <name type="scientific">Bacillus cytotoxicus</name>
    <dbReference type="NCBI Taxonomy" id="580165"/>
    <lineage>
        <taxon>Bacteria</taxon>
        <taxon>Bacillati</taxon>
        <taxon>Bacillota</taxon>
        <taxon>Bacilli</taxon>
        <taxon>Bacillales</taxon>
        <taxon>Bacillaceae</taxon>
        <taxon>Bacillus</taxon>
        <taxon>Bacillus cereus group</taxon>
    </lineage>
</organism>
<reference evidence="5 6" key="1">
    <citation type="submission" date="2016-08" db="EMBL/GenBank/DDBJ databases">
        <authorList>
            <person name="Loux V."/>
            <person name="Rue O."/>
        </authorList>
    </citation>
    <scope>NUCLEOTIDE SEQUENCE [LARGE SCALE GENOMIC DNA]</scope>
    <source>
        <strain evidence="5 6">AFSSA_08CEB44bac</strain>
    </source>
</reference>
<evidence type="ECO:0000313" key="6">
    <source>
        <dbReference type="Proteomes" id="UP000242164"/>
    </source>
</evidence>
<dbReference type="GO" id="GO:0016757">
    <property type="term" value="F:glycosyltransferase activity"/>
    <property type="evidence" value="ECO:0007669"/>
    <property type="project" value="UniProtKB-KW"/>
</dbReference>
<feature type="transmembrane region" description="Helical" evidence="4">
    <location>
        <begin position="383"/>
        <end position="401"/>
    </location>
</feature>
<dbReference type="Gene3D" id="3.90.550.10">
    <property type="entry name" value="Spore Coat Polysaccharide Biosynthesis Protein SpsA, Chain A"/>
    <property type="match status" value="1"/>
</dbReference>
<protein>
    <submittedName>
        <fullName evidence="5">Glycosyltransferase</fullName>
    </submittedName>
</protein>
<dbReference type="EMBL" id="FMIK01000019">
    <property type="protein sequence ID" value="SCL87923.1"/>
    <property type="molecule type" value="Genomic_DNA"/>
</dbReference>
<feature type="transmembrane region" description="Helical" evidence="4">
    <location>
        <begin position="37"/>
        <end position="69"/>
    </location>
</feature>
<feature type="transmembrane region" description="Helical" evidence="4">
    <location>
        <begin position="353"/>
        <end position="371"/>
    </location>
</feature>
<sequence length="459" mass="53802">MNINKAKKLWILFVLCTICTVLMSFNDISFVTYIGRLLLYVMVASLIFLTQFQGVLSLYQVVVSLLGLVKKKNSYMSDHNTAHTRFAILVCAHNEEKVIEQIVKNLKKVDYPKEKYDIHVICDNCTDDTARIVRENKVKAWERHDNQKRGKGYGLEWMFQNLFRLEEEQQEVYDAVVILDADNVVSRNFLQVLNDKLVKEKYEVVQAYLDSKNPKDNWISKSYAIAYWSTNRLYQLSRGKLGLSAQLGGTGMCFTMNILKEIGWGTESLTEDLEFTAKYILAKGRAVGWAHDAKIYDEKPTDFKVSFRQRIRWMQGHMDCMVRYSGPLLKNFTQTFNMNAIDMFIYLIQPTRTMLSVNSIILFFVTHYELLPSYIMPYVLHPWIWLLIAVSFYILPIIALLQEKKITNIIWTPIVYIFGFSWVPIIFLGFIKRKEKVWVHTPHNRVMDRENMMKMEESV</sequence>
<accession>A0AAX2CEI5</accession>
<dbReference type="PANTHER" id="PTHR43630:SF1">
    <property type="entry name" value="POLY-BETA-1,6-N-ACETYL-D-GLUCOSAMINE SYNTHASE"/>
    <property type="match status" value="1"/>
</dbReference>
<proteinExistence type="inferred from homology"/>
<dbReference type="Pfam" id="PF13641">
    <property type="entry name" value="Glyco_tranf_2_3"/>
    <property type="match status" value="1"/>
</dbReference>
<dbReference type="Proteomes" id="UP000242164">
    <property type="component" value="Unassembled WGS sequence"/>
</dbReference>
<evidence type="ECO:0000313" key="5">
    <source>
        <dbReference type="EMBL" id="SCL87923.1"/>
    </source>
</evidence>
<dbReference type="SUPFAM" id="SSF53448">
    <property type="entry name" value="Nucleotide-diphospho-sugar transferases"/>
    <property type="match status" value="1"/>
</dbReference>
<dbReference type="InterPro" id="IPR029044">
    <property type="entry name" value="Nucleotide-diphossugar_trans"/>
</dbReference>
<keyword evidence="4" id="KW-0472">Membrane</keyword>
<dbReference type="AlphaFoldDB" id="A0AAX2CEI5"/>
<feature type="transmembrane region" description="Helical" evidence="4">
    <location>
        <begin position="9"/>
        <end position="25"/>
    </location>
</feature>
<keyword evidence="3" id="KW-0808">Transferase</keyword>
<keyword evidence="2" id="KW-0328">Glycosyltransferase</keyword>
<comment type="caution">
    <text evidence="5">The sequence shown here is derived from an EMBL/GenBank/DDBJ whole genome shotgun (WGS) entry which is preliminary data.</text>
</comment>
<evidence type="ECO:0000256" key="4">
    <source>
        <dbReference type="SAM" id="Phobius"/>
    </source>
</evidence>
<evidence type="ECO:0000256" key="2">
    <source>
        <dbReference type="ARBA" id="ARBA00022676"/>
    </source>
</evidence>
<gene>
    <name evidence="5" type="ORF">BCB44BAC_01235</name>
</gene>
<name>A0AAX2CEI5_9BACI</name>
<evidence type="ECO:0000256" key="3">
    <source>
        <dbReference type="ARBA" id="ARBA00022679"/>
    </source>
</evidence>
<dbReference type="PANTHER" id="PTHR43630">
    <property type="entry name" value="POLY-BETA-1,6-N-ACETYL-D-GLUCOSAMINE SYNTHASE"/>
    <property type="match status" value="1"/>
</dbReference>
<keyword evidence="4" id="KW-1133">Transmembrane helix</keyword>
<feature type="transmembrane region" description="Helical" evidence="4">
    <location>
        <begin position="413"/>
        <end position="431"/>
    </location>
</feature>
<evidence type="ECO:0000256" key="1">
    <source>
        <dbReference type="ARBA" id="ARBA00006739"/>
    </source>
</evidence>
<dbReference type="CDD" id="cd06438">
    <property type="entry name" value="EpsO_like"/>
    <property type="match status" value="1"/>
</dbReference>
<dbReference type="RefSeq" id="WP_087098151.1">
    <property type="nucleotide sequence ID" value="NZ_CP066179.1"/>
</dbReference>
<comment type="similarity">
    <text evidence="1">Belongs to the glycosyltransferase 2 family.</text>
</comment>